<evidence type="ECO:0000256" key="1">
    <source>
        <dbReference type="SAM" id="Phobius"/>
    </source>
</evidence>
<dbReference type="Proteomes" id="UP000195787">
    <property type="component" value="Unassembled WGS sequence"/>
</dbReference>
<dbReference type="RefSeq" id="WP_086992489.1">
    <property type="nucleotide sequence ID" value="NZ_FUHU01000043.1"/>
</dbReference>
<keyword evidence="1" id="KW-1133">Transmembrane helix</keyword>
<dbReference type="AlphaFoldDB" id="A0A1R4GAZ8"/>
<organism evidence="2 3">
    <name type="scientific">Agrococcus casei LMG 22410</name>
    <dbReference type="NCBI Taxonomy" id="1255656"/>
    <lineage>
        <taxon>Bacteria</taxon>
        <taxon>Bacillati</taxon>
        <taxon>Actinomycetota</taxon>
        <taxon>Actinomycetes</taxon>
        <taxon>Micrococcales</taxon>
        <taxon>Microbacteriaceae</taxon>
        <taxon>Agrococcus</taxon>
    </lineage>
</organism>
<keyword evidence="3" id="KW-1185">Reference proteome</keyword>
<gene>
    <name evidence="2" type="ORF">CZ674_10410</name>
</gene>
<feature type="transmembrane region" description="Helical" evidence="1">
    <location>
        <begin position="45"/>
        <end position="66"/>
    </location>
</feature>
<feature type="transmembrane region" description="Helical" evidence="1">
    <location>
        <begin position="12"/>
        <end position="33"/>
    </location>
</feature>
<keyword evidence="1" id="KW-0812">Transmembrane</keyword>
<keyword evidence="1" id="KW-0472">Membrane</keyword>
<protein>
    <submittedName>
        <fullName evidence="2">Uncharacterized protein</fullName>
    </submittedName>
</protein>
<sequence length="72" mass="7699">MAKQRQEHESSGFASLIGIVLGFVLLVGGIYLLGLATGAPEELKAITFVLGIFVFSAAFFIPMNVIGHFSKK</sequence>
<evidence type="ECO:0000313" key="2">
    <source>
        <dbReference type="EMBL" id="SJM65318.1"/>
    </source>
</evidence>
<dbReference type="EMBL" id="FUHU01000043">
    <property type="protein sequence ID" value="SJM65318.1"/>
    <property type="molecule type" value="Genomic_DNA"/>
</dbReference>
<proteinExistence type="predicted"/>
<dbReference type="GeneID" id="303173621"/>
<reference evidence="2 3" key="1">
    <citation type="submission" date="2017-02" db="EMBL/GenBank/DDBJ databases">
        <authorList>
            <person name="Peterson S.W."/>
        </authorList>
    </citation>
    <scope>NUCLEOTIDE SEQUENCE [LARGE SCALE GENOMIC DNA]</scope>
    <source>
        <strain evidence="2 3">LMG 22410</strain>
    </source>
</reference>
<evidence type="ECO:0000313" key="3">
    <source>
        <dbReference type="Proteomes" id="UP000195787"/>
    </source>
</evidence>
<accession>A0A1R4GAZ8</accession>
<name>A0A1R4GAZ8_9MICO</name>